<feature type="transmembrane region" description="Helical" evidence="7">
    <location>
        <begin position="240"/>
        <end position="260"/>
    </location>
</feature>
<name>A0A0R2FTU0_9LACO</name>
<feature type="transmembrane region" description="Helical" evidence="7">
    <location>
        <begin position="53"/>
        <end position="70"/>
    </location>
</feature>
<dbReference type="AlphaFoldDB" id="A0A0R2FTU0"/>
<dbReference type="InterPro" id="IPR036259">
    <property type="entry name" value="MFS_trans_sf"/>
</dbReference>
<dbReference type="SUPFAM" id="SSF103473">
    <property type="entry name" value="MFS general substrate transporter"/>
    <property type="match status" value="1"/>
</dbReference>
<gene>
    <name evidence="9" type="ORF">IV36_GL000376</name>
</gene>
<keyword evidence="2" id="KW-0813">Transport</keyword>
<feature type="transmembrane region" description="Helical" evidence="7">
    <location>
        <begin position="106"/>
        <end position="124"/>
    </location>
</feature>
<dbReference type="PANTHER" id="PTHR43124">
    <property type="entry name" value="PURINE EFFLUX PUMP PBUE"/>
    <property type="match status" value="1"/>
</dbReference>
<accession>A0A0R2FTU0</accession>
<dbReference type="Pfam" id="PF07690">
    <property type="entry name" value="MFS_1"/>
    <property type="match status" value="1"/>
</dbReference>
<feature type="transmembrane region" description="Helical" evidence="7">
    <location>
        <begin position="332"/>
        <end position="355"/>
    </location>
</feature>
<sequence>MENIKSHSWLFKLSILSLSILSMTAPSVAIAIPLMEKTFTEQTTAQVEMISTLPNLGVLLMIMFSTLIAHKFGIKRTIMGGLIMYLVGGLTPVFITNYTIIIIARFIMGLGIGLFNPFAVSLMYRFYKKQELADMLGYQNTSQNLGNAGFGLLLGVLVLAGWKTAFAGYLIAMIPLLMFGLFVKIPIEHRAGENKKAPKQSTNVHVFMLAFLMLIIFGMFMMMTIKLASFVTAQHITTPAIASSILAGMGAASMFASMPFGKISKFLGNFILPIALLGISIGFMIVATATSVLVVTLGVIICGIFFGWVFPQAFYRAAQIAPANSGNLSTSIILVGINLGAFLSPTLVNGVANLFGNDQPYFVLMLCSWGFAILTIIMAVYTIVDKRNHKLNQKPEEI</sequence>
<feature type="transmembrane region" description="Helical" evidence="7">
    <location>
        <begin position="145"/>
        <end position="162"/>
    </location>
</feature>
<keyword evidence="5 7" id="KW-1133">Transmembrane helix</keyword>
<feature type="transmembrane region" description="Helical" evidence="7">
    <location>
        <begin position="361"/>
        <end position="384"/>
    </location>
</feature>
<evidence type="ECO:0000256" key="6">
    <source>
        <dbReference type="ARBA" id="ARBA00023136"/>
    </source>
</evidence>
<dbReference type="InterPro" id="IPR050189">
    <property type="entry name" value="MFS_Efflux_Transporters"/>
</dbReference>
<dbReference type="EMBL" id="JQAR01000012">
    <property type="protein sequence ID" value="KRN29829.1"/>
    <property type="molecule type" value="Genomic_DNA"/>
</dbReference>
<proteinExistence type="predicted"/>
<evidence type="ECO:0000256" key="4">
    <source>
        <dbReference type="ARBA" id="ARBA00022692"/>
    </source>
</evidence>
<keyword evidence="6 7" id="KW-0472">Membrane</keyword>
<evidence type="ECO:0000313" key="10">
    <source>
        <dbReference type="Proteomes" id="UP000051727"/>
    </source>
</evidence>
<organism evidence="9 10">
    <name type="scientific">Liquorilactobacillus mali</name>
    <dbReference type="NCBI Taxonomy" id="1618"/>
    <lineage>
        <taxon>Bacteria</taxon>
        <taxon>Bacillati</taxon>
        <taxon>Bacillota</taxon>
        <taxon>Bacilli</taxon>
        <taxon>Lactobacillales</taxon>
        <taxon>Lactobacillaceae</taxon>
        <taxon>Liquorilactobacillus</taxon>
    </lineage>
</organism>
<protein>
    <recommendedName>
        <fullName evidence="8">Major facilitator superfamily (MFS) profile domain-containing protein</fullName>
    </recommendedName>
</protein>
<evidence type="ECO:0000259" key="8">
    <source>
        <dbReference type="PROSITE" id="PS50850"/>
    </source>
</evidence>
<dbReference type="InterPro" id="IPR020846">
    <property type="entry name" value="MFS_dom"/>
</dbReference>
<reference evidence="9 10" key="1">
    <citation type="journal article" date="2015" name="Genome Announc.">
        <title>Expanding the biotechnology potential of lactobacilli through comparative genomics of 213 strains and associated genera.</title>
        <authorList>
            <person name="Sun Z."/>
            <person name="Harris H.M."/>
            <person name="McCann A."/>
            <person name="Guo C."/>
            <person name="Argimon S."/>
            <person name="Zhang W."/>
            <person name="Yang X."/>
            <person name="Jeffery I.B."/>
            <person name="Cooney J.C."/>
            <person name="Kagawa T.F."/>
            <person name="Liu W."/>
            <person name="Song Y."/>
            <person name="Salvetti E."/>
            <person name="Wrobel A."/>
            <person name="Rasinkangas P."/>
            <person name="Parkhill J."/>
            <person name="Rea M.C."/>
            <person name="O'Sullivan O."/>
            <person name="Ritari J."/>
            <person name="Douillard F.P."/>
            <person name="Paul Ross R."/>
            <person name="Yang R."/>
            <person name="Briner A.E."/>
            <person name="Felis G.E."/>
            <person name="de Vos W.M."/>
            <person name="Barrangou R."/>
            <person name="Klaenhammer T.R."/>
            <person name="Caufield P.W."/>
            <person name="Cui Y."/>
            <person name="Zhang H."/>
            <person name="O'Toole P.W."/>
        </authorList>
    </citation>
    <scope>NUCLEOTIDE SEQUENCE [LARGE SCALE GENOMIC DNA]</scope>
    <source>
        <strain evidence="9 10">ATCC 27304</strain>
    </source>
</reference>
<feature type="transmembrane region" description="Helical" evidence="7">
    <location>
        <begin position="267"/>
        <end position="286"/>
    </location>
</feature>
<evidence type="ECO:0000256" key="7">
    <source>
        <dbReference type="SAM" id="Phobius"/>
    </source>
</evidence>
<dbReference type="STRING" id="1618.IV36_GL000376"/>
<dbReference type="Gene3D" id="1.20.1250.20">
    <property type="entry name" value="MFS general substrate transporter like domains"/>
    <property type="match status" value="1"/>
</dbReference>
<dbReference type="GO" id="GO:0022857">
    <property type="term" value="F:transmembrane transporter activity"/>
    <property type="evidence" value="ECO:0007669"/>
    <property type="project" value="InterPro"/>
</dbReference>
<feature type="domain" description="Major facilitator superfamily (MFS) profile" evidence="8">
    <location>
        <begin position="10"/>
        <end position="387"/>
    </location>
</feature>
<dbReference type="Proteomes" id="UP000051727">
    <property type="component" value="Unassembled WGS sequence"/>
</dbReference>
<comment type="caution">
    <text evidence="9">The sequence shown here is derived from an EMBL/GenBank/DDBJ whole genome shotgun (WGS) entry which is preliminary data.</text>
</comment>
<feature type="transmembrane region" description="Helical" evidence="7">
    <location>
        <begin position="168"/>
        <end position="185"/>
    </location>
</feature>
<comment type="subcellular location">
    <subcellularLocation>
        <location evidence="1">Cell membrane</location>
        <topology evidence="1">Multi-pass membrane protein</topology>
    </subcellularLocation>
</comment>
<evidence type="ECO:0000256" key="3">
    <source>
        <dbReference type="ARBA" id="ARBA00022475"/>
    </source>
</evidence>
<dbReference type="OrthoDB" id="1650550at2"/>
<feature type="transmembrane region" description="Helical" evidence="7">
    <location>
        <begin position="206"/>
        <end position="228"/>
    </location>
</feature>
<feature type="transmembrane region" description="Helical" evidence="7">
    <location>
        <begin position="82"/>
        <end position="100"/>
    </location>
</feature>
<keyword evidence="3" id="KW-1003">Cell membrane</keyword>
<feature type="transmembrane region" description="Helical" evidence="7">
    <location>
        <begin position="292"/>
        <end position="311"/>
    </location>
</feature>
<dbReference type="PANTHER" id="PTHR43124:SF3">
    <property type="entry name" value="CHLORAMPHENICOL EFFLUX PUMP RV0191"/>
    <property type="match status" value="1"/>
</dbReference>
<evidence type="ECO:0000256" key="2">
    <source>
        <dbReference type="ARBA" id="ARBA00022448"/>
    </source>
</evidence>
<dbReference type="PATRIC" id="fig|1618.3.peg.376"/>
<evidence type="ECO:0000256" key="1">
    <source>
        <dbReference type="ARBA" id="ARBA00004651"/>
    </source>
</evidence>
<keyword evidence="4 7" id="KW-0812">Transmembrane</keyword>
<evidence type="ECO:0000313" key="9">
    <source>
        <dbReference type="EMBL" id="KRN29829.1"/>
    </source>
</evidence>
<dbReference type="InterPro" id="IPR011701">
    <property type="entry name" value="MFS"/>
</dbReference>
<dbReference type="RefSeq" id="WP_056991410.1">
    <property type="nucleotide sequence ID" value="NZ_JATAAJ010000006.1"/>
</dbReference>
<dbReference type="PROSITE" id="PS50850">
    <property type="entry name" value="MFS"/>
    <property type="match status" value="1"/>
</dbReference>
<evidence type="ECO:0000256" key="5">
    <source>
        <dbReference type="ARBA" id="ARBA00022989"/>
    </source>
</evidence>
<dbReference type="GO" id="GO:0005886">
    <property type="term" value="C:plasma membrane"/>
    <property type="evidence" value="ECO:0007669"/>
    <property type="project" value="UniProtKB-SubCell"/>
</dbReference>